<sequence length="481" mass="48856">MAQTGTARPVPRPAPGRSGRPISRRVRRRRIVAVLTVVLLAYGTADAADAVPGVLTTDPPPPEARPFPDVELPGGSVVAPAVEGPGDSAPVPSATALEELAAAFEADSRRTGTFGLVVSDAVTGEVLLDHDGDTPRSPASSLKVLTGAAALAALGADRTLTTSAVLADENTVTLVGGGDVLLAAGEGDPTEVDGHAGLGDLAASTAQSLVERDVTQVDLDLDDTLFAEPVYHPDWGPIDRQFVMAVQPLAIDSGRAGSAFSSDPAVDAAVAFADALESQGVEVTGIDRGAAPEEAEELASVESAPVSAVVRHMLKQSDNSLSEVLGRLVAVQRGREATFAGGTAAVREQLAEAGVEISGVTMADSSGLSPETTVPPSVLVDVLHLADEPENADLHGLLPALPVGGLDGTLSDRFTDEAAGHVRAKTGTLVESVSLTGTVVTHDGRPLHFSVIASDLVRGTGLQARLAIDSLVASLAVCGCS</sequence>
<dbReference type="PRINTS" id="PR00922">
    <property type="entry name" value="DADACBPTASE3"/>
</dbReference>
<feature type="region of interest" description="Disordered" evidence="3">
    <location>
        <begin position="1"/>
        <end position="23"/>
    </location>
</feature>
<keyword evidence="4" id="KW-0645">Protease</keyword>
<dbReference type="GO" id="GO:0004180">
    <property type="term" value="F:carboxypeptidase activity"/>
    <property type="evidence" value="ECO:0007669"/>
    <property type="project" value="UniProtKB-KW"/>
</dbReference>
<dbReference type="SUPFAM" id="SSF56601">
    <property type="entry name" value="beta-lactamase/transpeptidase-like"/>
    <property type="match status" value="1"/>
</dbReference>
<protein>
    <submittedName>
        <fullName evidence="4">D-alanyl-D-alanine carboxypeptidase</fullName>
    </submittedName>
</protein>
<reference evidence="5" key="1">
    <citation type="journal article" date="2019" name="Int. J. Syst. Evol. Microbiol.">
        <title>The Global Catalogue of Microorganisms (GCM) 10K type strain sequencing project: providing services to taxonomists for standard genome sequencing and annotation.</title>
        <authorList>
            <consortium name="The Broad Institute Genomics Platform"/>
            <consortium name="The Broad Institute Genome Sequencing Center for Infectious Disease"/>
            <person name="Wu L."/>
            <person name="Ma J."/>
        </authorList>
    </citation>
    <scope>NUCLEOTIDE SEQUENCE [LARGE SCALE GENOMIC DNA]</scope>
    <source>
        <strain evidence="5">JCM 17810</strain>
    </source>
</reference>
<dbReference type="RefSeq" id="WP_345215220.1">
    <property type="nucleotide sequence ID" value="NZ_BAABGN010000002.1"/>
</dbReference>
<dbReference type="Proteomes" id="UP001500622">
    <property type="component" value="Unassembled WGS sequence"/>
</dbReference>
<dbReference type="InterPro" id="IPR000667">
    <property type="entry name" value="Peptidase_S13"/>
</dbReference>
<keyword evidence="4" id="KW-0121">Carboxypeptidase</keyword>
<feature type="region of interest" description="Disordered" evidence="3">
    <location>
        <begin position="53"/>
        <end position="90"/>
    </location>
</feature>
<evidence type="ECO:0000256" key="2">
    <source>
        <dbReference type="ARBA" id="ARBA00022801"/>
    </source>
</evidence>
<accession>A0ABP8KXQ9</accession>
<evidence type="ECO:0000313" key="5">
    <source>
        <dbReference type="Proteomes" id="UP001500622"/>
    </source>
</evidence>
<keyword evidence="5" id="KW-1185">Reference proteome</keyword>
<evidence type="ECO:0000256" key="3">
    <source>
        <dbReference type="SAM" id="MobiDB-lite"/>
    </source>
</evidence>
<dbReference type="EMBL" id="BAABGN010000002">
    <property type="protein sequence ID" value="GAA4418627.1"/>
    <property type="molecule type" value="Genomic_DNA"/>
</dbReference>
<gene>
    <name evidence="4" type="ORF">GCM10023169_08420</name>
</gene>
<dbReference type="PANTHER" id="PTHR30023:SF0">
    <property type="entry name" value="PENICILLIN-SENSITIVE CARBOXYPEPTIDASE A"/>
    <property type="match status" value="1"/>
</dbReference>
<keyword evidence="2" id="KW-0378">Hydrolase</keyword>
<organism evidence="4 5">
    <name type="scientific">Georgenia halophila</name>
    <dbReference type="NCBI Taxonomy" id="620889"/>
    <lineage>
        <taxon>Bacteria</taxon>
        <taxon>Bacillati</taxon>
        <taxon>Actinomycetota</taxon>
        <taxon>Actinomycetes</taxon>
        <taxon>Micrococcales</taxon>
        <taxon>Bogoriellaceae</taxon>
        <taxon>Georgenia</taxon>
    </lineage>
</organism>
<proteinExistence type="inferred from homology"/>
<comment type="similarity">
    <text evidence="1">Belongs to the peptidase S13 family.</text>
</comment>
<dbReference type="InterPro" id="IPR012338">
    <property type="entry name" value="Beta-lactam/transpept-like"/>
</dbReference>
<dbReference type="Pfam" id="PF02113">
    <property type="entry name" value="Peptidase_S13"/>
    <property type="match status" value="2"/>
</dbReference>
<evidence type="ECO:0000313" key="4">
    <source>
        <dbReference type="EMBL" id="GAA4418627.1"/>
    </source>
</evidence>
<feature type="compositionally biased region" description="Low complexity" evidence="3">
    <location>
        <begin position="1"/>
        <end position="21"/>
    </location>
</feature>
<dbReference type="PANTHER" id="PTHR30023">
    <property type="entry name" value="D-ALANYL-D-ALANINE CARBOXYPEPTIDASE"/>
    <property type="match status" value="1"/>
</dbReference>
<comment type="caution">
    <text evidence="4">The sequence shown here is derived from an EMBL/GenBank/DDBJ whole genome shotgun (WGS) entry which is preliminary data.</text>
</comment>
<evidence type="ECO:0000256" key="1">
    <source>
        <dbReference type="ARBA" id="ARBA00006096"/>
    </source>
</evidence>
<name>A0ABP8KXQ9_9MICO</name>
<dbReference type="Gene3D" id="3.40.710.10">
    <property type="entry name" value="DD-peptidase/beta-lactamase superfamily"/>
    <property type="match status" value="2"/>
</dbReference>
<dbReference type="NCBIfam" id="TIGR00666">
    <property type="entry name" value="PBP4"/>
    <property type="match status" value="1"/>
</dbReference>